<dbReference type="GO" id="GO:0000166">
    <property type="term" value="F:nucleotide binding"/>
    <property type="evidence" value="ECO:0007669"/>
    <property type="project" value="UniProtKB-KW"/>
</dbReference>
<dbReference type="GO" id="GO:0004540">
    <property type="term" value="F:RNA nuclease activity"/>
    <property type="evidence" value="ECO:0007669"/>
    <property type="project" value="InterPro"/>
</dbReference>
<evidence type="ECO:0000256" key="6">
    <source>
        <dbReference type="ARBA" id="ARBA00024207"/>
    </source>
</evidence>
<evidence type="ECO:0000256" key="2">
    <source>
        <dbReference type="ARBA" id="ARBA00022649"/>
    </source>
</evidence>
<dbReference type="Pfam" id="PF01934">
    <property type="entry name" value="HepT-like"/>
    <property type="match status" value="1"/>
</dbReference>
<evidence type="ECO:0000313" key="7">
    <source>
        <dbReference type="EMBL" id="KAA5411525.1"/>
    </source>
</evidence>
<gene>
    <name evidence="7" type="ORF">F2Y86_02050</name>
</gene>
<comment type="caution">
    <text evidence="7">The sequence shown here is derived from an EMBL/GenBank/DDBJ whole genome shotgun (WGS) entry which is preliminary data.</text>
</comment>
<evidence type="ECO:0000256" key="4">
    <source>
        <dbReference type="ARBA" id="ARBA00022741"/>
    </source>
</evidence>
<dbReference type="GO" id="GO:0110001">
    <property type="term" value="C:toxin-antitoxin complex"/>
    <property type="evidence" value="ECO:0007669"/>
    <property type="project" value="InterPro"/>
</dbReference>
<dbReference type="AlphaFoldDB" id="A0A5M6AFI3"/>
<dbReference type="InterPro" id="IPR037038">
    <property type="entry name" value="HepT-like_sf"/>
</dbReference>
<evidence type="ECO:0000256" key="1">
    <source>
        <dbReference type="ARBA" id="ARBA00022553"/>
    </source>
</evidence>
<keyword evidence="2" id="KW-1277">Toxin-antitoxin system</keyword>
<accession>A0A5M6AFI3</accession>
<keyword evidence="3" id="KW-0540">Nuclease</keyword>
<comment type="similarity">
    <text evidence="6">Belongs to the HepT RNase toxin family.</text>
</comment>
<dbReference type="PANTHER" id="PTHR34139">
    <property type="entry name" value="UPF0331 PROTEIN MJ0127"/>
    <property type="match status" value="1"/>
</dbReference>
<protein>
    <submittedName>
        <fullName evidence="7">DUF86 domain-containing protein</fullName>
    </submittedName>
</protein>
<dbReference type="EMBL" id="VVYW01000001">
    <property type="protein sequence ID" value="KAA5411525.1"/>
    <property type="molecule type" value="Genomic_DNA"/>
</dbReference>
<dbReference type="InterPro" id="IPR008201">
    <property type="entry name" value="HepT-like"/>
</dbReference>
<sequence>MQFTSKEELADMLRFVERQTVFTIETTAKVEIYHDFLASQEAMVLFNSTCMCLQTIGETIRRVDERTNGRLFACYPETPWKKVIGMRNIISHEYLSIDPQVIFATVKTRLNPLLSDLRRVLSDIDAGLRDEELR</sequence>
<dbReference type="PANTHER" id="PTHR34139:SF1">
    <property type="entry name" value="RNASE MJ1380-RELATED"/>
    <property type="match status" value="1"/>
</dbReference>
<keyword evidence="5" id="KW-0378">Hydrolase</keyword>
<reference evidence="7 8" key="1">
    <citation type="journal article" date="2019" name="Nat. Med.">
        <title>A library of human gut bacterial isolates paired with longitudinal multiomics data enables mechanistic microbiome research.</title>
        <authorList>
            <person name="Poyet M."/>
            <person name="Groussin M."/>
            <person name="Gibbons S.M."/>
            <person name="Avila-Pacheco J."/>
            <person name="Jiang X."/>
            <person name="Kearney S.M."/>
            <person name="Perrotta A.R."/>
            <person name="Berdy B."/>
            <person name="Zhao S."/>
            <person name="Lieberman T.D."/>
            <person name="Swanson P.K."/>
            <person name="Smith M."/>
            <person name="Roesemann S."/>
            <person name="Alexander J.E."/>
            <person name="Rich S.A."/>
            <person name="Livny J."/>
            <person name="Vlamakis H."/>
            <person name="Clish C."/>
            <person name="Bullock K."/>
            <person name="Deik A."/>
            <person name="Scott J."/>
            <person name="Pierce K.A."/>
            <person name="Xavier R.J."/>
            <person name="Alm E.J."/>
        </authorList>
    </citation>
    <scope>NUCLEOTIDE SEQUENCE [LARGE SCALE GENOMIC DNA]</scope>
    <source>
        <strain evidence="7 8">BIOML-A7</strain>
    </source>
</reference>
<dbReference type="GO" id="GO:0016787">
    <property type="term" value="F:hydrolase activity"/>
    <property type="evidence" value="ECO:0007669"/>
    <property type="project" value="UniProtKB-KW"/>
</dbReference>
<dbReference type="InterPro" id="IPR051813">
    <property type="entry name" value="HepT_RNase_toxin"/>
</dbReference>
<dbReference type="Proteomes" id="UP000325055">
    <property type="component" value="Unassembled WGS sequence"/>
</dbReference>
<dbReference type="RefSeq" id="WP_149949251.1">
    <property type="nucleotide sequence ID" value="NZ_RCXI01000001.1"/>
</dbReference>
<dbReference type="Gene3D" id="1.20.120.580">
    <property type="entry name" value="bsu32300-like"/>
    <property type="match status" value="1"/>
</dbReference>
<proteinExistence type="inferred from homology"/>
<name>A0A5M6AFI3_9BACE</name>
<organism evidence="7 8">
    <name type="scientific">Bacteroides cellulosilyticus</name>
    <dbReference type="NCBI Taxonomy" id="246787"/>
    <lineage>
        <taxon>Bacteria</taxon>
        <taxon>Pseudomonadati</taxon>
        <taxon>Bacteroidota</taxon>
        <taxon>Bacteroidia</taxon>
        <taxon>Bacteroidales</taxon>
        <taxon>Bacteroidaceae</taxon>
        <taxon>Bacteroides</taxon>
    </lineage>
</organism>
<evidence type="ECO:0000256" key="3">
    <source>
        <dbReference type="ARBA" id="ARBA00022722"/>
    </source>
</evidence>
<evidence type="ECO:0000313" key="8">
    <source>
        <dbReference type="Proteomes" id="UP000325055"/>
    </source>
</evidence>
<evidence type="ECO:0000256" key="5">
    <source>
        <dbReference type="ARBA" id="ARBA00022801"/>
    </source>
</evidence>
<keyword evidence="4" id="KW-0547">Nucleotide-binding</keyword>
<keyword evidence="1" id="KW-0597">Phosphoprotein</keyword>